<evidence type="ECO:0000256" key="5">
    <source>
        <dbReference type="ARBA" id="ARBA00031122"/>
    </source>
</evidence>
<feature type="domain" description="N-acetyltransferase" evidence="6">
    <location>
        <begin position="15"/>
        <end position="167"/>
    </location>
</feature>
<dbReference type="Gene3D" id="3.40.630.30">
    <property type="match status" value="1"/>
</dbReference>
<evidence type="ECO:0000313" key="8">
    <source>
        <dbReference type="Proteomes" id="UP001168620"/>
    </source>
</evidence>
<dbReference type="SMART" id="SM01006">
    <property type="entry name" value="AlcB"/>
    <property type="match status" value="1"/>
</dbReference>
<dbReference type="SUPFAM" id="SSF55729">
    <property type="entry name" value="Acyl-CoA N-acyltransferases (Nat)"/>
    <property type="match status" value="1"/>
</dbReference>
<dbReference type="Pfam" id="PF13523">
    <property type="entry name" value="Acetyltransf_8"/>
    <property type="match status" value="1"/>
</dbReference>
<protein>
    <recommendedName>
        <fullName evidence="3">Lysine N-acyltransferase MbtK</fullName>
    </recommendedName>
    <alternativeName>
        <fullName evidence="5">Mycobactin synthase protein K</fullName>
    </alternativeName>
</protein>
<keyword evidence="4" id="KW-0046">Antibiotic resistance</keyword>
<organism evidence="7 8">
    <name type="scientific">Nocardioides oceani</name>
    <dbReference type="NCBI Taxonomy" id="3058369"/>
    <lineage>
        <taxon>Bacteria</taxon>
        <taxon>Bacillati</taxon>
        <taxon>Actinomycetota</taxon>
        <taxon>Actinomycetes</taxon>
        <taxon>Propionibacteriales</taxon>
        <taxon>Nocardioidaceae</taxon>
        <taxon>Nocardioides</taxon>
    </lineage>
</organism>
<dbReference type="EMBL" id="JAUHJQ010000002">
    <property type="protein sequence ID" value="MDN4172591.1"/>
    <property type="molecule type" value="Genomic_DNA"/>
</dbReference>
<dbReference type="PANTHER" id="PTHR31438:SF1">
    <property type="entry name" value="LYSINE N-ACYLTRANSFERASE C17G9.06C-RELATED"/>
    <property type="match status" value="1"/>
</dbReference>
<keyword evidence="8" id="KW-1185">Reference proteome</keyword>
<evidence type="ECO:0000256" key="4">
    <source>
        <dbReference type="ARBA" id="ARBA00023251"/>
    </source>
</evidence>
<dbReference type="RefSeq" id="WP_300951510.1">
    <property type="nucleotide sequence ID" value="NZ_JAUHJQ010000002.1"/>
</dbReference>
<keyword evidence="7" id="KW-0808">Transferase</keyword>
<comment type="caution">
    <text evidence="7">The sequence shown here is derived from an EMBL/GenBank/DDBJ whole genome shotgun (WGS) entry which is preliminary data.</text>
</comment>
<dbReference type="InterPro" id="IPR016181">
    <property type="entry name" value="Acyl_CoA_acyltransferase"/>
</dbReference>
<dbReference type="PROSITE" id="PS51186">
    <property type="entry name" value="GNAT"/>
    <property type="match status" value="1"/>
</dbReference>
<dbReference type="PANTHER" id="PTHR31438">
    <property type="entry name" value="LYSINE N-ACYLTRANSFERASE C17G9.06C-RELATED"/>
    <property type="match status" value="1"/>
</dbReference>
<comment type="pathway">
    <text evidence="2">Siderophore biosynthesis; mycobactin biosynthesis.</text>
</comment>
<dbReference type="GO" id="GO:0016746">
    <property type="term" value="F:acyltransferase activity"/>
    <property type="evidence" value="ECO:0007669"/>
    <property type="project" value="UniProtKB-KW"/>
</dbReference>
<gene>
    <name evidence="7" type="ORF">QWY28_06530</name>
</gene>
<dbReference type="InterPro" id="IPR019432">
    <property type="entry name" value="Acyltransferase_MbtK/IucB-like"/>
</dbReference>
<evidence type="ECO:0000313" key="7">
    <source>
        <dbReference type="EMBL" id="MDN4172591.1"/>
    </source>
</evidence>
<evidence type="ECO:0000259" key="6">
    <source>
        <dbReference type="PROSITE" id="PS51186"/>
    </source>
</evidence>
<keyword evidence="7" id="KW-0012">Acyltransferase</keyword>
<accession>A0ABT8FD25</accession>
<dbReference type="InterPro" id="IPR000182">
    <property type="entry name" value="GNAT_dom"/>
</dbReference>
<evidence type="ECO:0000256" key="3">
    <source>
        <dbReference type="ARBA" id="ARBA00020586"/>
    </source>
</evidence>
<name>A0ABT8FD25_9ACTN</name>
<evidence type="ECO:0000256" key="1">
    <source>
        <dbReference type="ARBA" id="ARBA00003818"/>
    </source>
</evidence>
<comment type="function">
    <text evidence="1">Acyltransferase required for the direct transfer of medium- to long-chain fatty acyl moieties from a carrier protein (MbtL) on to the epsilon-amino group of lysine residue in the mycobactin core.</text>
</comment>
<dbReference type="Proteomes" id="UP001168620">
    <property type="component" value="Unassembled WGS sequence"/>
</dbReference>
<sequence>MTFHLDRFDPARDSATLHGWVVEDRAQFWMMQDHTLEQVREIYTWLDEQPTHHVWFVRDDAGTPVALLQDYEPTAEEVGSTYDVREGDLGLHFMLAPATTVRHGFTAEVVDFVLGRAFADPAVQRLVVEPDARNDKAVALVRRLGFELGPVVELSTKPAQLAFLTRAAAGR</sequence>
<proteinExistence type="predicted"/>
<reference evidence="7" key="1">
    <citation type="submission" date="2023-06" db="EMBL/GenBank/DDBJ databases">
        <title>Draft genome sequence of Nocardioides sp. SOB77.</title>
        <authorList>
            <person name="Zhang G."/>
        </authorList>
    </citation>
    <scope>NUCLEOTIDE SEQUENCE</scope>
    <source>
        <strain evidence="7">SOB77</strain>
    </source>
</reference>
<evidence type="ECO:0000256" key="2">
    <source>
        <dbReference type="ARBA" id="ARBA00005102"/>
    </source>
</evidence>